<dbReference type="PANTHER" id="PTHR48020:SF4">
    <property type="entry name" value="SYMPORT, PUTATIVE (AFU_ORTHOLOGUE AFUA_3G11790)-RELATED"/>
    <property type="match status" value="1"/>
</dbReference>
<dbReference type="InterPro" id="IPR020846">
    <property type="entry name" value="MFS_dom"/>
</dbReference>
<feature type="transmembrane region" description="Helical" evidence="8">
    <location>
        <begin position="200"/>
        <end position="222"/>
    </location>
</feature>
<dbReference type="EMBL" id="JAVRRD010000003">
    <property type="protein sequence ID" value="KAK5061018.1"/>
    <property type="molecule type" value="Genomic_DNA"/>
</dbReference>
<evidence type="ECO:0000256" key="3">
    <source>
        <dbReference type="ARBA" id="ARBA00022448"/>
    </source>
</evidence>
<name>A0AAV9NLH0_9EURO</name>
<feature type="transmembrane region" description="Helical" evidence="8">
    <location>
        <begin position="262"/>
        <end position="284"/>
    </location>
</feature>
<feature type="domain" description="Major facilitator superfamily (MFS) profile" evidence="9">
    <location>
        <begin position="102"/>
        <end position="573"/>
    </location>
</feature>
<comment type="similarity">
    <text evidence="2">Belongs to the major facilitator superfamily. Sugar transporter (TC 2.A.1.1) family.</text>
</comment>
<comment type="caution">
    <text evidence="10">The sequence shown here is derived from an EMBL/GenBank/DDBJ whole genome shotgun (WGS) entry which is preliminary data.</text>
</comment>
<dbReference type="RefSeq" id="XP_064710115.1">
    <property type="nucleotide sequence ID" value="XM_064851112.1"/>
</dbReference>
<feature type="compositionally biased region" description="Low complexity" evidence="7">
    <location>
        <begin position="18"/>
        <end position="28"/>
    </location>
</feature>
<feature type="transmembrane region" description="Helical" evidence="8">
    <location>
        <begin position="234"/>
        <end position="256"/>
    </location>
</feature>
<feature type="transmembrane region" description="Helical" evidence="8">
    <location>
        <begin position="417"/>
        <end position="440"/>
    </location>
</feature>
<evidence type="ECO:0000259" key="9">
    <source>
        <dbReference type="PROSITE" id="PS50850"/>
    </source>
</evidence>
<dbReference type="Proteomes" id="UP001358417">
    <property type="component" value="Unassembled WGS sequence"/>
</dbReference>
<dbReference type="InterPro" id="IPR005828">
    <property type="entry name" value="MFS_sugar_transport-like"/>
</dbReference>
<evidence type="ECO:0000313" key="11">
    <source>
        <dbReference type="Proteomes" id="UP001358417"/>
    </source>
</evidence>
<sequence>MSKPLSHQQESYEPDITSSSSRHSSVTSMLDDETRESTHEAVRLFLGQHDLVPWSAIFYKASLILQGDSPPEEIENITHDELQALHNEVQRKWHQPKALYFTILVCSIAAIEQGWAQTGMNGANLTFPKAFGIGSNSSHDNFLVGLINSGNYLSAGLLGAWLSDPINNRLGRRGAIFVGAMFCLLANFGAALSANWVQLLLFRIALGIGLGINASTVSVFAAECAPERIRGGLAVSWQLWTAFGIFVGFVANAAAYNLKSEAWRWQLGGPAIPTIPLLLTVYLCPESPPFMIKHSSRYDRAFHSLCKLRNTELQAAKEVYSAFLQRRARFKLPPTEVSLLTKVLELFTIPRIRRATAAAYVVQLSQQLCGINIISFYSSTVRMTYCLRGSIGPKVDSLRCSDTICAFTPQIFSDAGFSTYGALLASCVFGFVNCLGAFPAIWTMDTWGRRSLLLMTLPLMAITMFAAGLSFRIPSESPAHLGVLATLIYLFCALYSPGMGPVPSTYCAEVFPLSHRVVGMSFAVATANFWATILSLTFPRILTALKSEGAFTLYAMLNVLAVVLVFLFLPETRLKTLDELDEVFSVPSRVFMQYQLTEYLPYIVRRYVLRKEGTSLKELTLEREYHELDQEEDHTEDI</sequence>
<evidence type="ECO:0000256" key="4">
    <source>
        <dbReference type="ARBA" id="ARBA00022692"/>
    </source>
</evidence>
<comment type="subcellular location">
    <subcellularLocation>
        <location evidence="1">Membrane</location>
        <topology evidence="1">Multi-pass membrane protein</topology>
    </subcellularLocation>
</comment>
<feature type="transmembrane region" description="Helical" evidence="8">
    <location>
        <begin position="142"/>
        <end position="162"/>
    </location>
</feature>
<dbReference type="PANTHER" id="PTHR48020">
    <property type="entry name" value="PROTON MYO-INOSITOL COTRANSPORTER"/>
    <property type="match status" value="1"/>
</dbReference>
<evidence type="ECO:0000256" key="8">
    <source>
        <dbReference type="SAM" id="Phobius"/>
    </source>
</evidence>
<feature type="transmembrane region" description="Helical" evidence="8">
    <location>
        <begin position="517"/>
        <end position="538"/>
    </location>
</feature>
<evidence type="ECO:0000256" key="6">
    <source>
        <dbReference type="ARBA" id="ARBA00023136"/>
    </source>
</evidence>
<evidence type="ECO:0000256" key="7">
    <source>
        <dbReference type="SAM" id="MobiDB-lite"/>
    </source>
</evidence>
<dbReference type="PRINTS" id="PR00171">
    <property type="entry name" value="SUGRTRNSPORT"/>
</dbReference>
<dbReference type="SUPFAM" id="SSF103473">
    <property type="entry name" value="MFS general substrate transporter"/>
    <property type="match status" value="1"/>
</dbReference>
<dbReference type="Gene3D" id="1.20.1250.20">
    <property type="entry name" value="MFS general substrate transporter like domains"/>
    <property type="match status" value="2"/>
</dbReference>
<feature type="transmembrane region" description="Helical" evidence="8">
    <location>
        <begin position="479"/>
        <end position="496"/>
    </location>
</feature>
<accession>A0AAV9NLH0</accession>
<reference evidence="10 11" key="1">
    <citation type="submission" date="2023-08" db="EMBL/GenBank/DDBJ databases">
        <title>Black Yeasts Isolated from many extreme environments.</title>
        <authorList>
            <person name="Coleine C."/>
            <person name="Stajich J.E."/>
            <person name="Selbmann L."/>
        </authorList>
    </citation>
    <scope>NUCLEOTIDE SEQUENCE [LARGE SCALE GENOMIC DNA]</scope>
    <source>
        <strain evidence="10 11">CCFEE 5792</strain>
    </source>
</reference>
<dbReference type="InterPro" id="IPR036259">
    <property type="entry name" value="MFS_trans_sf"/>
</dbReference>
<keyword evidence="4 8" id="KW-0812">Transmembrane</keyword>
<gene>
    <name evidence="10" type="ORF">LTR84_007559</name>
</gene>
<evidence type="ECO:0000313" key="10">
    <source>
        <dbReference type="EMBL" id="KAK5061018.1"/>
    </source>
</evidence>
<proteinExistence type="inferred from homology"/>
<evidence type="ECO:0000256" key="2">
    <source>
        <dbReference type="ARBA" id="ARBA00010992"/>
    </source>
</evidence>
<dbReference type="GeneID" id="89975725"/>
<dbReference type="InterPro" id="IPR050814">
    <property type="entry name" value="Myo-inositol_Transporter"/>
</dbReference>
<dbReference type="GO" id="GO:0022857">
    <property type="term" value="F:transmembrane transporter activity"/>
    <property type="evidence" value="ECO:0007669"/>
    <property type="project" value="InterPro"/>
</dbReference>
<feature type="transmembrane region" description="Helical" evidence="8">
    <location>
        <begin position="452"/>
        <end position="473"/>
    </location>
</feature>
<dbReference type="GO" id="GO:0015791">
    <property type="term" value="P:polyol transmembrane transport"/>
    <property type="evidence" value="ECO:0007669"/>
    <property type="project" value="UniProtKB-ARBA"/>
</dbReference>
<evidence type="ECO:0000256" key="1">
    <source>
        <dbReference type="ARBA" id="ARBA00004141"/>
    </source>
</evidence>
<feature type="transmembrane region" description="Helical" evidence="8">
    <location>
        <begin position="174"/>
        <end position="194"/>
    </location>
</feature>
<keyword evidence="5 8" id="KW-1133">Transmembrane helix</keyword>
<keyword evidence="11" id="KW-1185">Reference proteome</keyword>
<protein>
    <recommendedName>
        <fullName evidence="9">Major facilitator superfamily (MFS) profile domain-containing protein</fullName>
    </recommendedName>
</protein>
<dbReference type="Pfam" id="PF00083">
    <property type="entry name" value="Sugar_tr"/>
    <property type="match status" value="2"/>
</dbReference>
<dbReference type="InterPro" id="IPR003663">
    <property type="entry name" value="Sugar/inositol_transpt"/>
</dbReference>
<dbReference type="GO" id="GO:0015798">
    <property type="term" value="P:myo-inositol transport"/>
    <property type="evidence" value="ECO:0007669"/>
    <property type="project" value="UniProtKB-ARBA"/>
</dbReference>
<feature type="transmembrane region" description="Helical" evidence="8">
    <location>
        <begin position="550"/>
        <end position="569"/>
    </location>
</feature>
<keyword evidence="3" id="KW-0813">Transport</keyword>
<feature type="transmembrane region" description="Helical" evidence="8">
    <location>
        <begin position="98"/>
        <end position="116"/>
    </location>
</feature>
<dbReference type="PROSITE" id="PS50850">
    <property type="entry name" value="MFS"/>
    <property type="match status" value="1"/>
</dbReference>
<evidence type="ECO:0000256" key="5">
    <source>
        <dbReference type="ARBA" id="ARBA00022989"/>
    </source>
</evidence>
<dbReference type="AlphaFoldDB" id="A0AAV9NLH0"/>
<keyword evidence="6 8" id="KW-0472">Membrane</keyword>
<feature type="region of interest" description="Disordered" evidence="7">
    <location>
        <begin position="1"/>
        <end position="33"/>
    </location>
</feature>
<organism evidence="10 11">
    <name type="scientific">Exophiala bonariae</name>
    <dbReference type="NCBI Taxonomy" id="1690606"/>
    <lineage>
        <taxon>Eukaryota</taxon>
        <taxon>Fungi</taxon>
        <taxon>Dikarya</taxon>
        <taxon>Ascomycota</taxon>
        <taxon>Pezizomycotina</taxon>
        <taxon>Eurotiomycetes</taxon>
        <taxon>Chaetothyriomycetidae</taxon>
        <taxon>Chaetothyriales</taxon>
        <taxon>Herpotrichiellaceae</taxon>
        <taxon>Exophiala</taxon>
    </lineage>
</organism>
<feature type="compositionally biased region" description="Polar residues" evidence="7">
    <location>
        <begin position="1"/>
        <end position="11"/>
    </location>
</feature>
<dbReference type="GO" id="GO:0016020">
    <property type="term" value="C:membrane"/>
    <property type="evidence" value="ECO:0007669"/>
    <property type="project" value="UniProtKB-SubCell"/>
</dbReference>